<name>A0ABS4S3Q2_PAEXY</name>
<protein>
    <recommendedName>
        <fullName evidence="4">Secreted protein</fullName>
    </recommendedName>
</protein>
<comment type="caution">
    <text evidence="2">The sequence shown here is derived from an EMBL/GenBank/DDBJ whole genome shotgun (WGS) entry which is preliminary data.</text>
</comment>
<evidence type="ECO:0008006" key="4">
    <source>
        <dbReference type="Google" id="ProtNLM"/>
    </source>
</evidence>
<reference evidence="2 3" key="1">
    <citation type="submission" date="2021-03" db="EMBL/GenBank/DDBJ databases">
        <title>Genomic Encyclopedia of Type Strains, Phase IV (KMG-IV): sequencing the most valuable type-strain genomes for metagenomic binning, comparative biology and taxonomic classification.</title>
        <authorList>
            <person name="Goeker M."/>
        </authorList>
    </citation>
    <scope>NUCLEOTIDE SEQUENCE [LARGE SCALE GENOMIC DNA]</scope>
    <source>
        <strain evidence="2 3">DSM 21292</strain>
    </source>
</reference>
<evidence type="ECO:0000256" key="1">
    <source>
        <dbReference type="SAM" id="SignalP"/>
    </source>
</evidence>
<dbReference type="RefSeq" id="WP_211085464.1">
    <property type="nucleotide sequence ID" value="NZ_CBCSLC010000022.1"/>
</dbReference>
<dbReference type="Proteomes" id="UP000810207">
    <property type="component" value="Unassembled WGS sequence"/>
</dbReference>
<keyword evidence="1" id="KW-0732">Signal</keyword>
<gene>
    <name evidence="2" type="ORF">J2Z28_005965</name>
</gene>
<sequence>MLNKAWKVGVAFALSSVMMVGTSVGAFASSLPQEKIITDIETTISTPSVNPIVNETINAAPGNDNVEIQGKAKVAAATIKALSKFVKNNSDTIRDLLPGDKLKDAWDEASWNITNELDFLASLGDAVEEQVQNAIVQAIMGVAQGSISSSVANRIANVVMLFL</sequence>
<evidence type="ECO:0000313" key="2">
    <source>
        <dbReference type="EMBL" id="MBP2249270.1"/>
    </source>
</evidence>
<keyword evidence="3" id="KW-1185">Reference proteome</keyword>
<accession>A0ABS4S3Q2</accession>
<feature type="chain" id="PRO_5046543831" description="Secreted protein" evidence="1">
    <location>
        <begin position="29"/>
        <end position="163"/>
    </location>
</feature>
<evidence type="ECO:0000313" key="3">
    <source>
        <dbReference type="Proteomes" id="UP000810207"/>
    </source>
</evidence>
<feature type="signal peptide" evidence="1">
    <location>
        <begin position="1"/>
        <end position="28"/>
    </location>
</feature>
<dbReference type="EMBL" id="JAGIKV010000035">
    <property type="protein sequence ID" value="MBP2249270.1"/>
    <property type="molecule type" value="Genomic_DNA"/>
</dbReference>
<organism evidence="2 3">
    <name type="scientific">Paenibacillus xylanexedens</name>
    <dbReference type="NCBI Taxonomy" id="528191"/>
    <lineage>
        <taxon>Bacteria</taxon>
        <taxon>Bacillati</taxon>
        <taxon>Bacillota</taxon>
        <taxon>Bacilli</taxon>
        <taxon>Bacillales</taxon>
        <taxon>Paenibacillaceae</taxon>
        <taxon>Paenibacillus</taxon>
    </lineage>
</organism>
<proteinExistence type="predicted"/>